<evidence type="ECO:0000313" key="2">
    <source>
        <dbReference type="EMBL" id="KJE92668.1"/>
    </source>
</evidence>
<dbReference type="GO" id="GO:0007008">
    <property type="term" value="P:outer mitochondrial membrane organization"/>
    <property type="evidence" value="ECO:0007669"/>
    <property type="project" value="InterPro"/>
</dbReference>
<keyword evidence="1" id="KW-1133">Transmembrane helix</keyword>
<keyword evidence="3" id="KW-1185">Reference proteome</keyword>
<dbReference type="GO" id="GO:0005739">
    <property type="term" value="C:mitochondrion"/>
    <property type="evidence" value="ECO:0007669"/>
    <property type="project" value="GOC"/>
</dbReference>
<dbReference type="InterPro" id="IPR035195">
    <property type="entry name" value="Emr1"/>
</dbReference>
<reference evidence="3" key="1">
    <citation type="submission" date="2011-02" db="EMBL/GenBank/DDBJ databases">
        <title>The Genome Sequence of Capsaspora owczarzaki ATCC 30864.</title>
        <authorList>
            <person name="Russ C."/>
            <person name="Cuomo C."/>
            <person name="Burger G."/>
            <person name="Gray M.W."/>
            <person name="Holland P.W.H."/>
            <person name="King N."/>
            <person name="Lang F.B.F."/>
            <person name="Roger A.J."/>
            <person name="Ruiz-Trillo I."/>
            <person name="Young S.K."/>
            <person name="Zeng Q."/>
            <person name="Gargeya S."/>
            <person name="Alvarado L."/>
            <person name="Berlin A."/>
            <person name="Chapman S.B."/>
            <person name="Chen Z."/>
            <person name="Freedman E."/>
            <person name="Gellesch M."/>
            <person name="Goldberg J."/>
            <person name="Griggs A."/>
            <person name="Gujja S."/>
            <person name="Heilman E."/>
            <person name="Heiman D."/>
            <person name="Howarth C."/>
            <person name="Mehta T."/>
            <person name="Neiman D."/>
            <person name="Pearson M."/>
            <person name="Roberts A."/>
            <person name="Saif S."/>
            <person name="Shea T."/>
            <person name="Shenoy N."/>
            <person name="Sisk P."/>
            <person name="Stolte C."/>
            <person name="Sykes S."/>
            <person name="White J."/>
            <person name="Yandava C."/>
            <person name="Haas B."/>
            <person name="Nusbaum C."/>
            <person name="Birren B."/>
        </authorList>
    </citation>
    <scope>NUCLEOTIDE SEQUENCE</scope>
    <source>
        <strain evidence="3">ATCC 30864</strain>
    </source>
</reference>
<feature type="transmembrane region" description="Helical" evidence="1">
    <location>
        <begin position="63"/>
        <end position="85"/>
    </location>
</feature>
<organism evidence="2 3">
    <name type="scientific">Capsaspora owczarzaki (strain ATCC 30864)</name>
    <dbReference type="NCBI Taxonomy" id="595528"/>
    <lineage>
        <taxon>Eukaryota</taxon>
        <taxon>Filasterea</taxon>
        <taxon>Capsaspora</taxon>
    </lineage>
</organism>
<dbReference type="AlphaFoldDB" id="A0A0D2WPP2"/>
<dbReference type="InParanoid" id="A0A0D2WPP2"/>
<accession>A0A0D2WPP2</accession>
<dbReference type="OrthoDB" id="2122015at2759"/>
<gene>
    <name evidence="2" type="ORF">CAOG_009690</name>
</gene>
<proteinExistence type="predicted"/>
<keyword evidence="1" id="KW-0472">Membrane</keyword>
<evidence type="ECO:0000256" key="1">
    <source>
        <dbReference type="SAM" id="Phobius"/>
    </source>
</evidence>
<dbReference type="Pfam" id="PF17237">
    <property type="entry name" value="Emr1"/>
    <property type="match status" value="1"/>
</dbReference>
<keyword evidence="1" id="KW-0812">Transmembrane</keyword>
<evidence type="ECO:0000313" key="3">
    <source>
        <dbReference type="Proteomes" id="UP000008743"/>
    </source>
</evidence>
<protein>
    <submittedName>
        <fullName evidence="2">Uncharacterized protein</fullName>
    </submittedName>
</protein>
<name>A0A0D2WPP2_CAPO3</name>
<sequence>MALPNFRRIYREWRTEDEVRRINNATFFKLCAFVVACITITVVRAQVPMTLLEPLDGAPATTATAANAAANAAAAAVAISANAVAMEQH</sequence>
<dbReference type="EMBL" id="KE346364">
    <property type="protein sequence ID" value="KJE92668.1"/>
    <property type="molecule type" value="Genomic_DNA"/>
</dbReference>
<feature type="transmembrane region" description="Helical" evidence="1">
    <location>
        <begin position="21"/>
        <end position="43"/>
    </location>
</feature>
<dbReference type="Proteomes" id="UP000008743">
    <property type="component" value="Unassembled WGS sequence"/>
</dbReference>